<comment type="subcellular location">
    <subcellularLocation>
        <location evidence="1">Secreted</location>
    </subcellularLocation>
</comment>
<reference evidence="10" key="1">
    <citation type="submission" date="2012-07" db="EMBL/GenBank/DDBJ databases">
        <title>Genome of the Chinese tree shrew, a rising model animal genetically related to primates.</title>
        <authorList>
            <person name="Zhang G."/>
            <person name="Fan Y."/>
            <person name="Yao Y."/>
            <person name="Huang Z."/>
        </authorList>
    </citation>
    <scope>NUCLEOTIDE SEQUENCE [LARGE SCALE GENOMIC DNA]</scope>
</reference>
<proteinExistence type="predicted"/>
<dbReference type="GO" id="GO:0005179">
    <property type="term" value="F:hormone activity"/>
    <property type="evidence" value="ECO:0007669"/>
    <property type="project" value="UniProtKB-KW"/>
</dbReference>
<accession>L8YD30</accession>
<evidence type="ECO:0000256" key="4">
    <source>
        <dbReference type="ARBA" id="ARBA00022685"/>
    </source>
</evidence>
<organism evidence="9 10">
    <name type="scientific">Tupaia chinensis</name>
    <name type="common">Chinese tree shrew</name>
    <name type="synonym">Tupaia belangeri chinensis</name>
    <dbReference type="NCBI Taxonomy" id="246437"/>
    <lineage>
        <taxon>Eukaryota</taxon>
        <taxon>Metazoa</taxon>
        <taxon>Chordata</taxon>
        <taxon>Craniata</taxon>
        <taxon>Vertebrata</taxon>
        <taxon>Euteleostomi</taxon>
        <taxon>Mammalia</taxon>
        <taxon>Eutheria</taxon>
        <taxon>Euarchontoglires</taxon>
        <taxon>Scandentia</taxon>
        <taxon>Tupaiidae</taxon>
        <taxon>Tupaia</taxon>
    </lineage>
</organism>
<evidence type="ECO:0000256" key="6">
    <source>
        <dbReference type="ARBA" id="ARBA00022729"/>
    </source>
</evidence>
<reference evidence="10" key="2">
    <citation type="journal article" date="2013" name="Nat. Commun.">
        <title>Genome of the Chinese tree shrew.</title>
        <authorList>
            <person name="Fan Y."/>
            <person name="Huang Z.Y."/>
            <person name="Cao C.C."/>
            <person name="Chen C.S."/>
            <person name="Chen Y.X."/>
            <person name="Fan D.D."/>
            <person name="He J."/>
            <person name="Hou H.L."/>
            <person name="Hu L."/>
            <person name="Hu X.T."/>
            <person name="Jiang X.T."/>
            <person name="Lai R."/>
            <person name="Lang Y.S."/>
            <person name="Liang B."/>
            <person name="Liao S.G."/>
            <person name="Mu D."/>
            <person name="Ma Y.Y."/>
            <person name="Niu Y.Y."/>
            <person name="Sun X.Q."/>
            <person name="Xia J.Q."/>
            <person name="Xiao J."/>
            <person name="Xiong Z.Q."/>
            <person name="Xu L."/>
            <person name="Yang L."/>
            <person name="Zhang Y."/>
            <person name="Zhao W."/>
            <person name="Zhao X.D."/>
            <person name="Zheng Y.T."/>
            <person name="Zhou J.M."/>
            <person name="Zhu Y.B."/>
            <person name="Zhang G.J."/>
            <person name="Wang J."/>
            <person name="Yao Y.G."/>
        </authorList>
    </citation>
    <scope>NUCLEOTIDE SEQUENCE [LARGE SCALE GENOMIC DNA]</scope>
</reference>
<dbReference type="GO" id="GO:0005576">
    <property type="term" value="C:extracellular region"/>
    <property type="evidence" value="ECO:0007669"/>
    <property type="project" value="UniProtKB-SubCell"/>
</dbReference>
<evidence type="ECO:0000256" key="8">
    <source>
        <dbReference type="SAM" id="SignalP"/>
    </source>
</evidence>
<gene>
    <name evidence="9" type="ORF">TREES_T100001214</name>
</gene>
<comment type="subunit">
    <text evidence="2">Heterodimer of a B chain and an A chain linked by two disulfide bonds.</text>
</comment>
<dbReference type="InterPro" id="IPR022353">
    <property type="entry name" value="Insulin_CS"/>
</dbReference>
<dbReference type="Proteomes" id="UP000011518">
    <property type="component" value="Unassembled WGS sequence"/>
</dbReference>
<evidence type="ECO:0000256" key="3">
    <source>
        <dbReference type="ARBA" id="ARBA00022525"/>
    </source>
</evidence>
<keyword evidence="4" id="KW-0165">Cleavage on pair of basic residues</keyword>
<dbReference type="GO" id="GO:0001664">
    <property type="term" value="F:G protein-coupled receptor binding"/>
    <property type="evidence" value="ECO:0007669"/>
    <property type="project" value="TreeGrafter"/>
</dbReference>
<keyword evidence="3" id="KW-0964">Secreted</keyword>
<keyword evidence="7" id="KW-1015">Disulfide bond</keyword>
<evidence type="ECO:0000256" key="2">
    <source>
        <dbReference type="ARBA" id="ARBA00011207"/>
    </source>
</evidence>
<evidence type="ECO:0000313" key="10">
    <source>
        <dbReference type="Proteomes" id="UP000011518"/>
    </source>
</evidence>
<keyword evidence="6 8" id="KW-0732">Signal</keyword>
<dbReference type="AlphaFoldDB" id="L8YD30"/>
<keyword evidence="5" id="KW-0372">Hormone</keyword>
<dbReference type="FunCoup" id="L8YD30">
    <property type="interactions" value="464"/>
</dbReference>
<dbReference type="EMBL" id="KB358908">
    <property type="protein sequence ID" value="ELV14333.1"/>
    <property type="molecule type" value="Genomic_DNA"/>
</dbReference>
<dbReference type="InParanoid" id="L8YD30"/>
<evidence type="ECO:0000256" key="5">
    <source>
        <dbReference type="ARBA" id="ARBA00022702"/>
    </source>
</evidence>
<feature type="chain" id="PRO_5003999009" evidence="8">
    <location>
        <begin position="17"/>
        <end position="143"/>
    </location>
</feature>
<dbReference type="PANTHER" id="PTHR20968">
    <property type="entry name" value="ILGF DOMAIN-CONTAINING PROTEIN"/>
    <property type="match status" value="1"/>
</dbReference>
<name>L8YD30_TUPCH</name>
<feature type="signal peptide" evidence="8">
    <location>
        <begin position="1"/>
        <end position="16"/>
    </location>
</feature>
<dbReference type="InterPro" id="IPR051777">
    <property type="entry name" value="Insulin-like_neuro_ligands"/>
</dbReference>
<dbReference type="PROSITE" id="PS00262">
    <property type="entry name" value="INSULIN"/>
    <property type="match status" value="1"/>
</dbReference>
<protein>
    <submittedName>
        <fullName evidence="9">Relaxin-3</fullName>
    </submittedName>
</protein>
<sequence length="143" mass="15389">MARRALLSLLTLWVLAGDLPLGPGARGPPCTVWREALRPRIHPRRHLHLRGLAVETLGFPGRRSCDAFLNAEADTDRLAGELDEAVSSSEWLSPNKSPQAFYGGRPGWQGTPGAPRGSRDVLAGLSGNCCKWGCSKSEISSLC</sequence>
<evidence type="ECO:0000256" key="1">
    <source>
        <dbReference type="ARBA" id="ARBA00004613"/>
    </source>
</evidence>
<dbReference type="STRING" id="246437.L8YD30"/>
<evidence type="ECO:0000256" key="7">
    <source>
        <dbReference type="ARBA" id="ARBA00023157"/>
    </source>
</evidence>
<evidence type="ECO:0000313" key="9">
    <source>
        <dbReference type="EMBL" id="ELV14333.1"/>
    </source>
</evidence>
<keyword evidence="10" id="KW-1185">Reference proteome</keyword>
<dbReference type="PANTHER" id="PTHR20968:SF0">
    <property type="entry name" value="RELAXIN-3"/>
    <property type="match status" value="1"/>
</dbReference>